<gene>
    <name evidence="1" type="ORF">TM448A06145_0005</name>
</gene>
<reference evidence="1" key="1">
    <citation type="submission" date="2020-03" db="EMBL/GenBank/DDBJ databases">
        <title>The deep terrestrial virosphere.</title>
        <authorList>
            <person name="Holmfeldt K."/>
            <person name="Nilsson E."/>
            <person name="Simone D."/>
            <person name="Lopez-Fernandez M."/>
            <person name="Wu X."/>
            <person name="de Brujin I."/>
            <person name="Lundin D."/>
            <person name="Andersson A."/>
            <person name="Bertilsson S."/>
            <person name="Dopson M."/>
        </authorList>
    </citation>
    <scope>NUCLEOTIDE SEQUENCE</scope>
    <source>
        <strain evidence="1">TM448A06145</strain>
    </source>
</reference>
<sequence>MSETVRKEVYDELMELAGRVQLRSAELAAEGKEEDSKRAAALVWMIKVWAEEWK</sequence>
<accession>A0A6H2A562</accession>
<protein>
    <submittedName>
        <fullName evidence="1">Uncharacterized protein</fullName>
    </submittedName>
</protein>
<proteinExistence type="predicted"/>
<organism evidence="1">
    <name type="scientific">viral metagenome</name>
    <dbReference type="NCBI Taxonomy" id="1070528"/>
    <lineage>
        <taxon>unclassified sequences</taxon>
        <taxon>metagenomes</taxon>
        <taxon>organismal metagenomes</taxon>
    </lineage>
</organism>
<dbReference type="AlphaFoldDB" id="A0A6H2A562"/>
<name>A0A6H2A562_9ZZZZ</name>
<evidence type="ECO:0000313" key="1">
    <source>
        <dbReference type="EMBL" id="QJA54908.1"/>
    </source>
</evidence>
<dbReference type="EMBL" id="MT144549">
    <property type="protein sequence ID" value="QJA54908.1"/>
    <property type="molecule type" value="Genomic_DNA"/>
</dbReference>